<proteinExistence type="inferred from homology"/>
<dbReference type="PANTHER" id="PTHR21443">
    <property type="entry name" value="CONSERVED OLIGOMERIC GOLGI COMPLEX COMPONENT 7"/>
    <property type="match status" value="1"/>
</dbReference>
<dbReference type="InterPro" id="IPR019335">
    <property type="entry name" value="COG7"/>
</dbReference>
<dbReference type="GO" id="GO:0000139">
    <property type="term" value="C:Golgi membrane"/>
    <property type="evidence" value="ECO:0007669"/>
    <property type="project" value="UniProtKB-SubCell"/>
</dbReference>
<evidence type="ECO:0000256" key="8">
    <source>
        <dbReference type="ARBA" id="ARBA00031345"/>
    </source>
</evidence>
<reference evidence="9 11" key="1">
    <citation type="submission" date="2024-12" db="EMBL/GenBank/DDBJ databases">
        <title>The unique morphological basis and parallel evolutionary history of personate flowers in Penstemon.</title>
        <authorList>
            <person name="Depatie T.H."/>
            <person name="Wessinger C.A."/>
        </authorList>
    </citation>
    <scope>NUCLEOTIDE SEQUENCE [LARGE SCALE GENOMIC DNA]</scope>
    <source>
        <strain evidence="9">WTNN_2</strain>
        <tissue evidence="9">Leaf</tissue>
    </source>
</reference>
<evidence type="ECO:0000256" key="7">
    <source>
        <dbReference type="ARBA" id="ARBA00023136"/>
    </source>
</evidence>
<evidence type="ECO:0000256" key="5">
    <source>
        <dbReference type="ARBA" id="ARBA00022927"/>
    </source>
</evidence>
<evidence type="ECO:0000313" key="11">
    <source>
        <dbReference type="Proteomes" id="UP001634393"/>
    </source>
</evidence>
<evidence type="ECO:0000256" key="6">
    <source>
        <dbReference type="ARBA" id="ARBA00023034"/>
    </source>
</evidence>
<dbReference type="EMBL" id="JBJXBP010000007">
    <property type="protein sequence ID" value="KAL3821140.1"/>
    <property type="molecule type" value="Genomic_DNA"/>
</dbReference>
<keyword evidence="5" id="KW-0653">Protein transport</keyword>
<evidence type="ECO:0000256" key="4">
    <source>
        <dbReference type="ARBA" id="ARBA00022448"/>
    </source>
</evidence>
<gene>
    <name evidence="9" type="ORF">ACJIZ3_007045</name>
    <name evidence="10" type="ORF">ACJIZ3_009887</name>
</gene>
<sequence length="131" mass="14639">MINDDDNTNKYKQRINFFLYQKIHEILVFSGLLCIFSSLRGVLSGGVSGIDPRGVNARIISVQGVELSETVQRMEESIAQVILLLEAAMERCINFIGSFEADELILALDHVTLQYISTFPGIIKSLRASLF</sequence>
<evidence type="ECO:0000256" key="1">
    <source>
        <dbReference type="ARBA" id="ARBA00004395"/>
    </source>
</evidence>
<dbReference type="GO" id="GO:0015031">
    <property type="term" value="P:protein transport"/>
    <property type="evidence" value="ECO:0007669"/>
    <property type="project" value="UniProtKB-KW"/>
</dbReference>
<accession>A0ABD3S9Q7</accession>
<dbReference type="EMBL" id="JBJXBP010000004">
    <property type="protein sequence ID" value="KAL3835151.1"/>
    <property type="molecule type" value="Genomic_DNA"/>
</dbReference>
<keyword evidence="6" id="KW-0333">Golgi apparatus</keyword>
<dbReference type="Pfam" id="PF10191">
    <property type="entry name" value="COG7"/>
    <property type="match status" value="1"/>
</dbReference>
<dbReference type="AlphaFoldDB" id="A0ABD3S9Q7"/>
<dbReference type="PANTHER" id="PTHR21443:SF0">
    <property type="entry name" value="CONSERVED OLIGOMERIC GOLGI COMPLEX SUBUNIT 7"/>
    <property type="match status" value="1"/>
</dbReference>
<organism evidence="9 11">
    <name type="scientific">Penstemon smallii</name>
    <dbReference type="NCBI Taxonomy" id="265156"/>
    <lineage>
        <taxon>Eukaryota</taxon>
        <taxon>Viridiplantae</taxon>
        <taxon>Streptophyta</taxon>
        <taxon>Embryophyta</taxon>
        <taxon>Tracheophyta</taxon>
        <taxon>Spermatophyta</taxon>
        <taxon>Magnoliopsida</taxon>
        <taxon>eudicotyledons</taxon>
        <taxon>Gunneridae</taxon>
        <taxon>Pentapetalae</taxon>
        <taxon>asterids</taxon>
        <taxon>lamiids</taxon>
        <taxon>Lamiales</taxon>
        <taxon>Plantaginaceae</taxon>
        <taxon>Cheloneae</taxon>
        <taxon>Penstemon</taxon>
    </lineage>
</organism>
<evidence type="ECO:0000313" key="10">
    <source>
        <dbReference type="EMBL" id="KAL3835151.1"/>
    </source>
</evidence>
<keyword evidence="7" id="KW-0472">Membrane</keyword>
<name>A0ABD3S9Q7_9LAMI</name>
<evidence type="ECO:0000256" key="3">
    <source>
        <dbReference type="ARBA" id="ARBA00020984"/>
    </source>
</evidence>
<keyword evidence="4" id="KW-0813">Transport</keyword>
<comment type="similarity">
    <text evidence="2">Belongs to the COG7 family.</text>
</comment>
<evidence type="ECO:0000256" key="2">
    <source>
        <dbReference type="ARBA" id="ARBA00005831"/>
    </source>
</evidence>
<keyword evidence="11" id="KW-1185">Reference proteome</keyword>
<dbReference type="Proteomes" id="UP001634393">
    <property type="component" value="Unassembled WGS sequence"/>
</dbReference>
<protein>
    <recommendedName>
        <fullName evidence="3">Conserved oligomeric Golgi complex subunit 7</fullName>
    </recommendedName>
    <alternativeName>
        <fullName evidence="8">Component of oligomeric Golgi complex 7</fullName>
    </alternativeName>
</protein>
<evidence type="ECO:0000313" key="9">
    <source>
        <dbReference type="EMBL" id="KAL3821140.1"/>
    </source>
</evidence>
<comment type="subcellular location">
    <subcellularLocation>
        <location evidence="1">Golgi apparatus membrane</location>
        <topology evidence="1">Peripheral membrane protein</topology>
    </subcellularLocation>
</comment>
<comment type="caution">
    <text evidence="9">The sequence shown here is derived from an EMBL/GenBank/DDBJ whole genome shotgun (WGS) entry which is preliminary data.</text>
</comment>